<dbReference type="SUPFAM" id="SSF53335">
    <property type="entry name" value="S-adenosyl-L-methionine-dependent methyltransferases"/>
    <property type="match status" value="1"/>
</dbReference>
<dbReference type="Pfam" id="PF13649">
    <property type="entry name" value="Methyltransf_25"/>
    <property type="match status" value="1"/>
</dbReference>
<dbReference type="InterPro" id="IPR041698">
    <property type="entry name" value="Methyltransf_25"/>
</dbReference>
<keyword evidence="1 6" id="KW-0489">Methyltransferase</keyword>
<feature type="domain" description="Ribosomal RNA adenine methylase transferase N-terminal" evidence="5">
    <location>
        <begin position="3"/>
        <end position="130"/>
    </location>
</feature>
<evidence type="ECO:0000259" key="5">
    <source>
        <dbReference type="SMART" id="SM00650"/>
    </source>
</evidence>
<evidence type="ECO:0000313" key="6">
    <source>
        <dbReference type="EMBL" id="RDK03551.1"/>
    </source>
</evidence>
<dbReference type="CDD" id="cd02440">
    <property type="entry name" value="AdoMet_MTases"/>
    <property type="match status" value="1"/>
</dbReference>
<feature type="region of interest" description="Disordered" evidence="4">
    <location>
        <begin position="161"/>
        <end position="183"/>
    </location>
</feature>
<keyword evidence="3" id="KW-0949">S-adenosyl-L-methionine</keyword>
<dbReference type="SMART" id="SM00650">
    <property type="entry name" value="rADc"/>
    <property type="match status" value="1"/>
</dbReference>
<sequence length="183" mass="19994">MQIARQVPAGDGLVIELGGGTGTVTQALLESGVTPERLIVVERAPAFVHHLRNRFPDVPVVHGDAARLAHFLPPDVRIDAIVSCLPLRSLPRHETAVIVEQWHQVLGENGVVIQFTYDIRPLRYIAAYHPDFVICSSRIVWANAPPARVVTTCKRATVASDRPVGAGHQHSRSAVEIKSRSQS</sequence>
<dbReference type="OrthoDB" id="9805585at2"/>
<dbReference type="GO" id="GO:0000179">
    <property type="term" value="F:rRNA (adenine-N6,N6-)-dimethyltransferase activity"/>
    <property type="evidence" value="ECO:0007669"/>
    <property type="project" value="InterPro"/>
</dbReference>
<evidence type="ECO:0000256" key="3">
    <source>
        <dbReference type="ARBA" id="ARBA00022691"/>
    </source>
</evidence>
<organism evidence="6 7">
    <name type="scientific">Paraburkholderia lacunae</name>
    <dbReference type="NCBI Taxonomy" id="2211104"/>
    <lineage>
        <taxon>Bacteria</taxon>
        <taxon>Pseudomonadati</taxon>
        <taxon>Pseudomonadota</taxon>
        <taxon>Betaproteobacteria</taxon>
        <taxon>Burkholderiales</taxon>
        <taxon>Burkholderiaceae</taxon>
        <taxon>Paraburkholderia</taxon>
    </lineage>
</organism>
<dbReference type="Gene3D" id="3.40.50.150">
    <property type="entry name" value="Vaccinia Virus protein VP39"/>
    <property type="match status" value="1"/>
</dbReference>
<keyword evidence="2 6" id="KW-0808">Transferase</keyword>
<comment type="caution">
    <text evidence="6">The sequence shown here is derived from an EMBL/GenBank/DDBJ whole genome shotgun (WGS) entry which is preliminary data.</text>
</comment>
<evidence type="ECO:0000313" key="7">
    <source>
        <dbReference type="Proteomes" id="UP000254875"/>
    </source>
</evidence>
<feature type="compositionally biased region" description="Basic and acidic residues" evidence="4">
    <location>
        <begin position="173"/>
        <end position="183"/>
    </location>
</feature>
<proteinExistence type="predicted"/>
<dbReference type="EMBL" id="QHKS01000004">
    <property type="protein sequence ID" value="RDK03551.1"/>
    <property type="molecule type" value="Genomic_DNA"/>
</dbReference>
<evidence type="ECO:0000256" key="1">
    <source>
        <dbReference type="ARBA" id="ARBA00022603"/>
    </source>
</evidence>
<name>A0A370ND56_9BURK</name>
<reference evidence="7" key="1">
    <citation type="submission" date="2018-05" db="EMBL/GenBank/DDBJ databases">
        <authorList>
            <person name="Feng T."/>
        </authorList>
    </citation>
    <scope>NUCLEOTIDE SEQUENCE [LARGE SCALE GENOMIC DNA]</scope>
    <source>
        <strain evidence="7">S27</strain>
    </source>
</reference>
<dbReference type="InterPro" id="IPR029063">
    <property type="entry name" value="SAM-dependent_MTases_sf"/>
</dbReference>
<protein>
    <submittedName>
        <fullName evidence="6">Methyltransferase</fullName>
    </submittedName>
</protein>
<keyword evidence="7" id="KW-1185">Reference proteome</keyword>
<dbReference type="Proteomes" id="UP000254875">
    <property type="component" value="Unassembled WGS sequence"/>
</dbReference>
<gene>
    <name evidence="6" type="ORF">DLM46_07820</name>
</gene>
<evidence type="ECO:0000256" key="2">
    <source>
        <dbReference type="ARBA" id="ARBA00022679"/>
    </source>
</evidence>
<evidence type="ECO:0000256" key="4">
    <source>
        <dbReference type="SAM" id="MobiDB-lite"/>
    </source>
</evidence>
<accession>A0A370ND56</accession>
<dbReference type="InterPro" id="IPR020598">
    <property type="entry name" value="rRNA_Ade_methylase_Trfase_N"/>
</dbReference>
<dbReference type="AlphaFoldDB" id="A0A370ND56"/>